<evidence type="ECO:0000313" key="10">
    <source>
        <dbReference type="Proteomes" id="UP001497525"/>
    </source>
</evidence>
<proteinExistence type="inferred from homology"/>
<reference evidence="9" key="1">
    <citation type="submission" date="2024-06" db="EMBL/GenBank/DDBJ databases">
        <authorList>
            <person name="Liu X."/>
            <person name="Lenzi L."/>
            <person name="Haldenby T S."/>
            <person name="Uol C."/>
        </authorList>
    </citation>
    <scope>NUCLEOTIDE SEQUENCE</scope>
</reference>
<dbReference type="GO" id="GO:0016020">
    <property type="term" value="C:membrane"/>
    <property type="evidence" value="ECO:0007669"/>
    <property type="project" value="UniProtKB-SubCell"/>
</dbReference>
<dbReference type="Pfam" id="PF01490">
    <property type="entry name" value="Aa_trans"/>
    <property type="match status" value="1"/>
</dbReference>
<keyword evidence="2 7" id="KW-0812">Transmembrane</keyword>
<evidence type="ECO:0000259" key="8">
    <source>
        <dbReference type="Pfam" id="PF01490"/>
    </source>
</evidence>
<gene>
    <name evidence="9" type="ORF">CDAUBV1_LOCUS3863</name>
</gene>
<feature type="transmembrane region" description="Helical" evidence="7">
    <location>
        <begin position="20"/>
        <end position="41"/>
    </location>
</feature>
<evidence type="ECO:0000256" key="5">
    <source>
        <dbReference type="ARBA" id="ARBA00023180"/>
    </source>
</evidence>
<evidence type="ECO:0000256" key="7">
    <source>
        <dbReference type="SAM" id="Phobius"/>
    </source>
</evidence>
<evidence type="ECO:0000256" key="2">
    <source>
        <dbReference type="ARBA" id="ARBA00022692"/>
    </source>
</evidence>
<feature type="transmembrane region" description="Helical" evidence="7">
    <location>
        <begin position="218"/>
        <end position="237"/>
    </location>
</feature>
<feature type="transmembrane region" description="Helical" evidence="7">
    <location>
        <begin position="243"/>
        <end position="266"/>
    </location>
</feature>
<evidence type="ECO:0000256" key="4">
    <source>
        <dbReference type="ARBA" id="ARBA00023136"/>
    </source>
</evidence>
<evidence type="ECO:0000256" key="6">
    <source>
        <dbReference type="ARBA" id="ARBA00038166"/>
    </source>
</evidence>
<keyword evidence="3 7" id="KW-1133">Transmembrane helix</keyword>
<evidence type="ECO:0000256" key="3">
    <source>
        <dbReference type="ARBA" id="ARBA00022989"/>
    </source>
</evidence>
<comment type="subcellular location">
    <subcellularLocation>
        <location evidence="1">Membrane</location>
        <topology evidence="1">Multi-pass membrane protein</topology>
    </subcellularLocation>
</comment>
<dbReference type="EMBL" id="CAXLJL010000092">
    <property type="protein sequence ID" value="CAL5131437.1"/>
    <property type="molecule type" value="Genomic_DNA"/>
</dbReference>
<accession>A0AAV2T7M2</accession>
<protein>
    <recommendedName>
        <fullName evidence="8">Amino acid transporter transmembrane domain-containing protein</fullName>
    </recommendedName>
</protein>
<organism evidence="9 10">
    <name type="scientific">Calicophoron daubneyi</name>
    <name type="common">Rumen fluke</name>
    <name type="synonym">Paramphistomum daubneyi</name>
    <dbReference type="NCBI Taxonomy" id="300641"/>
    <lineage>
        <taxon>Eukaryota</taxon>
        <taxon>Metazoa</taxon>
        <taxon>Spiralia</taxon>
        <taxon>Lophotrochozoa</taxon>
        <taxon>Platyhelminthes</taxon>
        <taxon>Trematoda</taxon>
        <taxon>Digenea</taxon>
        <taxon>Plagiorchiida</taxon>
        <taxon>Pronocephalata</taxon>
        <taxon>Paramphistomoidea</taxon>
        <taxon>Paramphistomidae</taxon>
        <taxon>Calicophoron</taxon>
    </lineage>
</organism>
<comment type="similarity">
    <text evidence="6">Belongs to the TMEM104 family.</text>
</comment>
<evidence type="ECO:0000256" key="1">
    <source>
        <dbReference type="ARBA" id="ARBA00004141"/>
    </source>
</evidence>
<dbReference type="PANTHER" id="PTHR16189:SF0">
    <property type="entry name" value="TRANSMEMBRANE PROTEIN 104"/>
    <property type="match status" value="1"/>
</dbReference>
<dbReference type="AlphaFoldDB" id="A0AAV2T7M2"/>
<dbReference type="Proteomes" id="UP001497525">
    <property type="component" value="Unassembled WGS sequence"/>
</dbReference>
<feature type="transmembrane region" description="Helical" evidence="7">
    <location>
        <begin position="346"/>
        <end position="369"/>
    </location>
</feature>
<feature type="non-terminal residue" evidence="9">
    <location>
        <position position="1"/>
    </location>
</feature>
<feature type="transmembrane region" description="Helical" evidence="7">
    <location>
        <begin position="119"/>
        <end position="142"/>
    </location>
</feature>
<feature type="transmembrane region" description="Helical" evidence="7">
    <location>
        <begin position="172"/>
        <end position="197"/>
    </location>
</feature>
<dbReference type="InterPro" id="IPR013057">
    <property type="entry name" value="AA_transpt_TM"/>
</dbReference>
<name>A0AAV2T7M2_CALDB</name>
<keyword evidence="5" id="KW-0325">Glycoprotein</keyword>
<sequence length="371" mass="41112">ACFALFTGPFLFFNMTASRWLQLCTAGVRWFTFLLLIALGIDRAIVIRTEDVQAFSKLGGGRNILTSSMSNSSIPNPPLARIQGIPTLFGVAVYVFVCHHSLPGVITPIRNKQQLIRRIFIPLFICALAFNLLLAGTGSAAFEEIKDLYTLDFVPDEHSYKYFKIPPELATAVGYFVSLFPVFALTTNFPILGCTLLGNLMVLCNMCSCLQSLQSQRVLRFTMPFVVLLPPICVALITDNIGFLVAFTGAFAGCAVQYVIPAVLVYRARGYMLRTLEEENRGPQEALTGNEDEQPLYSTSSNYAVNQLARSNRGTPSGLLNSLSVWYKRCSRMKIDTPFASPFQHIAWIALLYTWAAVCIIVVLIGKIYPL</sequence>
<feature type="domain" description="Amino acid transporter transmembrane" evidence="8">
    <location>
        <begin position="80"/>
        <end position="270"/>
    </location>
</feature>
<comment type="caution">
    <text evidence="9">The sequence shown here is derived from an EMBL/GenBank/DDBJ whole genome shotgun (WGS) entry which is preliminary data.</text>
</comment>
<evidence type="ECO:0000313" key="9">
    <source>
        <dbReference type="EMBL" id="CAL5131437.1"/>
    </source>
</evidence>
<dbReference type="PANTHER" id="PTHR16189">
    <property type="entry name" value="TRANSMEMBRANE PROTEIN 104-RELATED"/>
    <property type="match status" value="1"/>
</dbReference>
<keyword evidence="4 7" id="KW-0472">Membrane</keyword>